<evidence type="ECO:0000256" key="1">
    <source>
        <dbReference type="SAM" id="SignalP"/>
    </source>
</evidence>
<protein>
    <recommendedName>
        <fullName evidence="4">Secreted protein</fullName>
    </recommendedName>
</protein>
<feature type="signal peptide" evidence="1">
    <location>
        <begin position="1"/>
        <end position="23"/>
    </location>
</feature>
<evidence type="ECO:0000313" key="2">
    <source>
        <dbReference type="EMBL" id="MPC72095.1"/>
    </source>
</evidence>
<evidence type="ECO:0008006" key="4">
    <source>
        <dbReference type="Google" id="ProtNLM"/>
    </source>
</evidence>
<name>A0A5B7HQW8_PORTR</name>
<keyword evidence="1" id="KW-0732">Signal</keyword>
<dbReference type="Proteomes" id="UP000324222">
    <property type="component" value="Unassembled WGS sequence"/>
</dbReference>
<comment type="caution">
    <text evidence="2">The sequence shown here is derived from an EMBL/GenBank/DDBJ whole genome shotgun (WGS) entry which is preliminary data.</text>
</comment>
<dbReference type="AlphaFoldDB" id="A0A5B7HQW8"/>
<reference evidence="2 3" key="1">
    <citation type="submission" date="2019-05" db="EMBL/GenBank/DDBJ databases">
        <title>Another draft genome of Portunus trituberculatus and its Hox gene families provides insights of decapod evolution.</title>
        <authorList>
            <person name="Jeong J.-H."/>
            <person name="Song I."/>
            <person name="Kim S."/>
            <person name="Choi T."/>
            <person name="Kim D."/>
            <person name="Ryu S."/>
            <person name="Kim W."/>
        </authorList>
    </citation>
    <scope>NUCLEOTIDE SEQUENCE [LARGE SCALE GENOMIC DNA]</scope>
    <source>
        <tissue evidence="2">Muscle</tissue>
    </source>
</reference>
<keyword evidence="3" id="KW-1185">Reference proteome</keyword>
<organism evidence="2 3">
    <name type="scientific">Portunus trituberculatus</name>
    <name type="common">Swimming crab</name>
    <name type="synonym">Neptunus trituberculatus</name>
    <dbReference type="NCBI Taxonomy" id="210409"/>
    <lineage>
        <taxon>Eukaryota</taxon>
        <taxon>Metazoa</taxon>
        <taxon>Ecdysozoa</taxon>
        <taxon>Arthropoda</taxon>
        <taxon>Crustacea</taxon>
        <taxon>Multicrustacea</taxon>
        <taxon>Malacostraca</taxon>
        <taxon>Eumalacostraca</taxon>
        <taxon>Eucarida</taxon>
        <taxon>Decapoda</taxon>
        <taxon>Pleocyemata</taxon>
        <taxon>Brachyura</taxon>
        <taxon>Eubrachyura</taxon>
        <taxon>Portunoidea</taxon>
        <taxon>Portunidae</taxon>
        <taxon>Portuninae</taxon>
        <taxon>Portunus</taxon>
    </lineage>
</organism>
<dbReference type="EMBL" id="VSRR010034131">
    <property type="protein sequence ID" value="MPC72095.1"/>
    <property type="molecule type" value="Genomic_DNA"/>
</dbReference>
<proteinExistence type="predicted"/>
<feature type="chain" id="PRO_5023123951" description="Secreted protein" evidence="1">
    <location>
        <begin position="24"/>
        <end position="101"/>
    </location>
</feature>
<accession>A0A5B7HQW8</accession>
<evidence type="ECO:0000313" key="3">
    <source>
        <dbReference type="Proteomes" id="UP000324222"/>
    </source>
</evidence>
<gene>
    <name evidence="2" type="ORF">E2C01_066388</name>
</gene>
<sequence length="101" mass="11447">MSFAPNRFHILQSVLLLLRRVYVPDPSRSRSGEISLSLMQPFPSCQSQFGKPKPTICDSPLFQLVMPTRPRERESEVTSPARNIPSRKNFMCPTEIAASEL</sequence>